<evidence type="ECO:0000256" key="2">
    <source>
        <dbReference type="ARBA" id="ARBA00022801"/>
    </source>
</evidence>
<evidence type="ECO:0000256" key="4">
    <source>
        <dbReference type="HAMAP-Rule" id="MF_00528"/>
    </source>
</evidence>
<comment type="subcellular location">
    <subcellularLocation>
        <location evidence="4">Cytoplasm</location>
    </subcellularLocation>
</comment>
<dbReference type="Pfam" id="PF02545">
    <property type="entry name" value="Maf"/>
    <property type="match status" value="1"/>
</dbReference>
<dbReference type="CDD" id="cd00555">
    <property type="entry name" value="Maf"/>
    <property type="match status" value="1"/>
</dbReference>
<dbReference type="EC" id="3.6.1.9" evidence="4"/>
<comment type="catalytic activity">
    <reaction evidence="4">
        <text>dTTP + H2O = dTMP + diphosphate + H(+)</text>
        <dbReference type="Rhea" id="RHEA:28534"/>
        <dbReference type="ChEBI" id="CHEBI:15377"/>
        <dbReference type="ChEBI" id="CHEBI:15378"/>
        <dbReference type="ChEBI" id="CHEBI:33019"/>
        <dbReference type="ChEBI" id="CHEBI:37568"/>
        <dbReference type="ChEBI" id="CHEBI:63528"/>
        <dbReference type="EC" id="3.6.1.9"/>
    </reaction>
</comment>
<dbReference type="Proteomes" id="UP000184268">
    <property type="component" value="Unassembled WGS sequence"/>
</dbReference>
<keyword evidence="3 4" id="KW-0546">Nucleotide metabolism</keyword>
<protein>
    <recommendedName>
        <fullName evidence="4">dTTP/UTP pyrophosphatase</fullName>
        <shortName evidence="4">dTTPase/UTPase</shortName>
        <ecNumber evidence="4">3.6.1.9</ecNumber>
    </recommendedName>
    <alternativeName>
        <fullName evidence="4">Nucleoside triphosphate pyrophosphatase</fullName>
    </alternativeName>
    <alternativeName>
        <fullName evidence="4">Nucleotide pyrophosphatase</fullName>
        <shortName evidence="4">Nucleotide PPase</shortName>
    </alternativeName>
</protein>
<dbReference type="GO" id="GO:0005737">
    <property type="term" value="C:cytoplasm"/>
    <property type="evidence" value="ECO:0007669"/>
    <property type="project" value="UniProtKB-SubCell"/>
</dbReference>
<evidence type="ECO:0000256" key="3">
    <source>
        <dbReference type="ARBA" id="ARBA00023080"/>
    </source>
</evidence>
<evidence type="ECO:0000256" key="1">
    <source>
        <dbReference type="ARBA" id="ARBA00001968"/>
    </source>
</evidence>
<name>A0A1M5Y2I1_9GAMM</name>
<comment type="similarity">
    <text evidence="4">Belongs to the Maf family. YhdE subfamily.</text>
</comment>
<reference evidence="5 6" key="1">
    <citation type="submission" date="2016-11" db="EMBL/GenBank/DDBJ databases">
        <authorList>
            <person name="Jaros S."/>
            <person name="Januszkiewicz K."/>
            <person name="Wedrychowicz H."/>
        </authorList>
    </citation>
    <scope>NUCLEOTIDE SEQUENCE [LARGE SCALE GENOMIC DNA]</scope>
    <source>
        <strain evidence="5 6">DSM 16917</strain>
    </source>
</reference>
<evidence type="ECO:0000313" key="5">
    <source>
        <dbReference type="EMBL" id="SHI05703.1"/>
    </source>
</evidence>
<feature type="site" description="Important for substrate specificity" evidence="4">
    <location>
        <position position="12"/>
    </location>
</feature>
<proteinExistence type="inferred from homology"/>
<sequence length="194" mass="20753">MHALCLASSSPRRQALLAQLGYQFELVIPDIDETPRAGETPAQLVVRLAQEKASTGLAMRQKQGHQGNLVLGSDTIVVQDGRVLGKPANRDEALATLRALSGREHQVMTAVALAAEDGCEHRLITTQVQFCALTEAQMAAYWDSGEPADKAGSYGIQGLGGNFVRAIQGSYSAVVGLPLVETRELIEQMQAKQA</sequence>
<keyword evidence="2 4" id="KW-0378">Hydrolase</keyword>
<keyword evidence="4" id="KW-0963">Cytoplasm</keyword>
<dbReference type="GO" id="GO:0036221">
    <property type="term" value="F:UTP diphosphatase activity"/>
    <property type="evidence" value="ECO:0007669"/>
    <property type="project" value="RHEA"/>
</dbReference>
<feature type="active site" description="Proton acceptor" evidence="4">
    <location>
        <position position="74"/>
    </location>
</feature>
<keyword evidence="6" id="KW-1185">Reference proteome</keyword>
<comment type="function">
    <text evidence="4">Nucleoside triphosphate pyrophosphatase that hydrolyzes dTTP and UTP. May have a dual role in cell division arrest and in preventing the incorporation of modified nucleotides into cellular nucleic acids.</text>
</comment>
<dbReference type="PANTHER" id="PTHR43213:SF5">
    <property type="entry name" value="BIFUNCTIONAL DTTP_UTP PYROPHOSPHATASE_METHYLTRANSFERASE PROTEIN-RELATED"/>
    <property type="match status" value="1"/>
</dbReference>
<dbReference type="STRING" id="299255.SAMN02745129_3885"/>
<feature type="site" description="Important for substrate specificity" evidence="4">
    <location>
        <position position="75"/>
    </location>
</feature>
<dbReference type="GO" id="GO:0036218">
    <property type="term" value="F:dTTP diphosphatase activity"/>
    <property type="evidence" value="ECO:0007669"/>
    <property type="project" value="RHEA"/>
</dbReference>
<dbReference type="SUPFAM" id="SSF52972">
    <property type="entry name" value="ITPase-like"/>
    <property type="match status" value="1"/>
</dbReference>
<dbReference type="AlphaFoldDB" id="A0A1M5Y2I1"/>
<comment type="caution">
    <text evidence="4">Lacks conserved residue(s) required for the propagation of feature annotation.</text>
</comment>
<dbReference type="PANTHER" id="PTHR43213">
    <property type="entry name" value="BIFUNCTIONAL DTTP/UTP PYROPHOSPHATASE/METHYLTRANSFERASE PROTEIN-RELATED"/>
    <property type="match status" value="1"/>
</dbReference>
<dbReference type="InterPro" id="IPR029001">
    <property type="entry name" value="ITPase-like_fam"/>
</dbReference>
<dbReference type="GO" id="GO:0009117">
    <property type="term" value="P:nucleotide metabolic process"/>
    <property type="evidence" value="ECO:0007669"/>
    <property type="project" value="UniProtKB-KW"/>
</dbReference>
<dbReference type="EMBL" id="FQXG01000006">
    <property type="protein sequence ID" value="SHI05703.1"/>
    <property type="molecule type" value="Genomic_DNA"/>
</dbReference>
<accession>A0A1M5Y2I1</accession>
<organism evidence="5 6">
    <name type="scientific">Ferrimonas marina</name>
    <dbReference type="NCBI Taxonomy" id="299255"/>
    <lineage>
        <taxon>Bacteria</taxon>
        <taxon>Pseudomonadati</taxon>
        <taxon>Pseudomonadota</taxon>
        <taxon>Gammaproteobacteria</taxon>
        <taxon>Alteromonadales</taxon>
        <taxon>Ferrimonadaceae</taxon>
        <taxon>Ferrimonas</taxon>
    </lineage>
</organism>
<dbReference type="NCBIfam" id="TIGR00172">
    <property type="entry name" value="maf"/>
    <property type="match status" value="1"/>
</dbReference>
<dbReference type="RefSeq" id="WP_067662731.1">
    <property type="nucleotide sequence ID" value="NZ_FQXG01000006.1"/>
</dbReference>
<dbReference type="PIRSF" id="PIRSF006305">
    <property type="entry name" value="Maf"/>
    <property type="match status" value="1"/>
</dbReference>
<dbReference type="InterPro" id="IPR003697">
    <property type="entry name" value="Maf-like"/>
</dbReference>
<comment type="catalytic activity">
    <reaction evidence="4">
        <text>UTP + H2O = UMP + diphosphate + H(+)</text>
        <dbReference type="Rhea" id="RHEA:29395"/>
        <dbReference type="ChEBI" id="CHEBI:15377"/>
        <dbReference type="ChEBI" id="CHEBI:15378"/>
        <dbReference type="ChEBI" id="CHEBI:33019"/>
        <dbReference type="ChEBI" id="CHEBI:46398"/>
        <dbReference type="ChEBI" id="CHEBI:57865"/>
        <dbReference type="EC" id="3.6.1.9"/>
    </reaction>
</comment>
<feature type="site" description="Important for substrate specificity" evidence="4">
    <location>
        <position position="157"/>
    </location>
</feature>
<dbReference type="OrthoDB" id="9807767at2"/>
<comment type="cofactor">
    <cofactor evidence="1 4">
        <name>a divalent metal cation</name>
        <dbReference type="ChEBI" id="CHEBI:60240"/>
    </cofactor>
</comment>
<dbReference type="HAMAP" id="MF_00528">
    <property type="entry name" value="Maf"/>
    <property type="match status" value="1"/>
</dbReference>
<evidence type="ECO:0000313" key="6">
    <source>
        <dbReference type="Proteomes" id="UP000184268"/>
    </source>
</evidence>
<dbReference type="Gene3D" id="3.90.950.10">
    <property type="match status" value="1"/>
</dbReference>
<gene>
    <name evidence="5" type="ORF">SAMN02745129_3885</name>
</gene>